<feature type="transmembrane region" description="Helical" evidence="5">
    <location>
        <begin position="336"/>
        <end position="359"/>
    </location>
</feature>
<protein>
    <submittedName>
        <fullName evidence="7">Solute carrier family 26 member 6, like</fullName>
    </submittedName>
</protein>
<dbReference type="Ensembl" id="ENSCCRT00015122256.1">
    <property type="protein sequence ID" value="ENSCCRP00015118498.1"/>
    <property type="gene ID" value="ENSCCRG00015046665.1"/>
</dbReference>
<dbReference type="Gene3D" id="3.30.750.24">
    <property type="entry name" value="STAS domain"/>
    <property type="match status" value="1"/>
</dbReference>
<keyword evidence="3 5" id="KW-1133">Transmembrane helix</keyword>
<dbReference type="InterPro" id="IPR011547">
    <property type="entry name" value="SLC26A/SulP_dom"/>
</dbReference>
<reference evidence="7" key="1">
    <citation type="submission" date="2025-08" db="UniProtKB">
        <authorList>
            <consortium name="Ensembl"/>
        </authorList>
    </citation>
    <scope>IDENTIFICATION</scope>
</reference>
<dbReference type="NCBIfam" id="TIGR00815">
    <property type="entry name" value="sulP"/>
    <property type="match status" value="1"/>
</dbReference>
<name>A0A8C2BEL2_CYPCA</name>
<dbReference type="InterPro" id="IPR036513">
    <property type="entry name" value="STAS_dom_sf"/>
</dbReference>
<evidence type="ECO:0000256" key="1">
    <source>
        <dbReference type="ARBA" id="ARBA00004141"/>
    </source>
</evidence>
<evidence type="ECO:0000313" key="8">
    <source>
        <dbReference type="Proteomes" id="UP000694700"/>
    </source>
</evidence>
<keyword evidence="4 5" id="KW-0472">Membrane</keyword>
<feature type="transmembrane region" description="Helical" evidence="5">
    <location>
        <begin position="159"/>
        <end position="181"/>
    </location>
</feature>
<dbReference type="CDD" id="cd07042">
    <property type="entry name" value="STAS_SulP_like_sulfate_transporter"/>
    <property type="match status" value="1"/>
</dbReference>
<dbReference type="SUPFAM" id="SSF52091">
    <property type="entry name" value="SpoIIaa-like"/>
    <property type="match status" value="1"/>
</dbReference>
<dbReference type="PANTHER" id="PTHR11814">
    <property type="entry name" value="SULFATE TRANSPORTER"/>
    <property type="match status" value="1"/>
</dbReference>
<organism evidence="7 8">
    <name type="scientific">Cyprinus carpio</name>
    <name type="common">Common carp</name>
    <dbReference type="NCBI Taxonomy" id="7962"/>
    <lineage>
        <taxon>Eukaryota</taxon>
        <taxon>Metazoa</taxon>
        <taxon>Chordata</taxon>
        <taxon>Craniata</taxon>
        <taxon>Vertebrata</taxon>
        <taxon>Euteleostomi</taxon>
        <taxon>Actinopterygii</taxon>
        <taxon>Neopterygii</taxon>
        <taxon>Teleostei</taxon>
        <taxon>Ostariophysi</taxon>
        <taxon>Cypriniformes</taxon>
        <taxon>Cyprinidae</taxon>
        <taxon>Cyprininae</taxon>
        <taxon>Cyprinus</taxon>
    </lineage>
</organism>
<dbReference type="PROSITE" id="PS50801">
    <property type="entry name" value="STAS"/>
    <property type="match status" value="1"/>
</dbReference>
<sequence length="717" mass="79189">NKIEKMDSGHTDIDTNFNLCLFFLFFYTSCSTPRLKRSIVGFLPVLSWLPRYSIWDYGMPDLVSGISVGIMHLPQGMAYALLASLPPVFGLYTSLYPPLIYFIFGTSRHISIGTFTILSIMIGSVTERLAPDSDFLIYNGTNVTEEVDIISRDFYRVQVAAAATVLGGLIQVVLGLVQFGFVGTYLSEPLVRGYTTAASAHAVVAQLKYILGVSPKRFSGPLSIVYTLVDLFMLLPETHLPTLLASVVSIVVLITAKELNTALRQKLLVPIPVELCTVLLSINCSIFPPSIPNASVFSEVVLDAFAMAIVGYAISISLGKTFALKHGYKVDSNQELVALGLSNTFGGFFQCFSVCSSMSRSLIQESTGGKTQIAGVVSGVIVLVTVLKLGSLFQELPKAVLAAIVFVNLKGMFKQYYDIVTLWRSSKIDLLIWLVTYVSTVLFNLDMGLGASMGFALLTVIFRTQRPSYSLLGHLPGTELYLDMETHKEVPGITIFRSSATMYFANAELYLEALKKKLGWRERENSTVFVIPETVRTSDVHHTWMYLKGTDPETTTLGSVSDLHDGDTTTLDSSSEDTLSRDLERVSLGSLGKWTWDIHSIILDFSTANFIDIVAIKTLRNIFHDFSEIGVDIYLAGCQALVVEQLERGGFFSDVITEGRVFATVHDAVLYCLKHRGAEILHSYENAMVGSPVYVFTNISFSNSIQYMELFWNIQYA</sequence>
<proteinExistence type="predicted"/>
<feature type="transmembrane region" description="Helical" evidence="5">
    <location>
        <begin position="371"/>
        <end position="387"/>
    </location>
</feature>
<evidence type="ECO:0000256" key="5">
    <source>
        <dbReference type="SAM" id="Phobius"/>
    </source>
</evidence>
<evidence type="ECO:0000256" key="3">
    <source>
        <dbReference type="ARBA" id="ARBA00022989"/>
    </source>
</evidence>
<evidence type="ECO:0000313" key="7">
    <source>
        <dbReference type="Ensembl" id="ENSCCRP00015118498.1"/>
    </source>
</evidence>
<dbReference type="AlphaFoldDB" id="A0A8C2BEL2"/>
<dbReference type="Pfam" id="PF01740">
    <property type="entry name" value="STAS"/>
    <property type="match status" value="1"/>
</dbReference>
<dbReference type="InterPro" id="IPR002645">
    <property type="entry name" value="STAS_dom"/>
</dbReference>
<feature type="transmembrane region" description="Helical" evidence="5">
    <location>
        <begin position="300"/>
        <end position="324"/>
    </location>
</feature>
<accession>A0A8C2BEL2</accession>
<dbReference type="PROSITE" id="PS01130">
    <property type="entry name" value="SLC26A"/>
    <property type="match status" value="1"/>
</dbReference>
<dbReference type="InterPro" id="IPR001902">
    <property type="entry name" value="SLC26A/SulP_fam"/>
</dbReference>
<feature type="transmembrane region" description="Helical" evidence="5">
    <location>
        <begin position="437"/>
        <end position="462"/>
    </location>
</feature>
<evidence type="ECO:0000256" key="4">
    <source>
        <dbReference type="ARBA" id="ARBA00023136"/>
    </source>
</evidence>
<dbReference type="Proteomes" id="UP000694700">
    <property type="component" value="Unplaced"/>
</dbReference>
<feature type="transmembrane region" description="Helical" evidence="5">
    <location>
        <begin position="238"/>
        <end position="255"/>
    </location>
</feature>
<dbReference type="GO" id="GO:0008271">
    <property type="term" value="F:secondary active sulfate transmembrane transporter activity"/>
    <property type="evidence" value="ECO:0007669"/>
    <property type="project" value="InterPro"/>
</dbReference>
<dbReference type="GO" id="GO:0016020">
    <property type="term" value="C:membrane"/>
    <property type="evidence" value="ECO:0007669"/>
    <property type="project" value="UniProtKB-SubCell"/>
</dbReference>
<keyword evidence="2 5" id="KW-0812">Transmembrane</keyword>
<dbReference type="InterPro" id="IPR018045">
    <property type="entry name" value="S04_transporter_CS"/>
</dbReference>
<dbReference type="Pfam" id="PF00916">
    <property type="entry name" value="Sulfate_transp"/>
    <property type="match status" value="1"/>
</dbReference>
<evidence type="ECO:0000256" key="2">
    <source>
        <dbReference type="ARBA" id="ARBA00022692"/>
    </source>
</evidence>
<evidence type="ECO:0000259" key="6">
    <source>
        <dbReference type="PROSITE" id="PS50801"/>
    </source>
</evidence>
<feature type="domain" description="STAS" evidence="6">
    <location>
        <begin position="483"/>
        <end position="672"/>
    </location>
</feature>
<comment type="subcellular location">
    <subcellularLocation>
        <location evidence="1">Membrane</location>
        <topology evidence="1">Multi-pass membrane protein</topology>
    </subcellularLocation>
</comment>
<feature type="transmembrane region" description="Helical" evidence="5">
    <location>
        <begin position="267"/>
        <end position="288"/>
    </location>
</feature>